<keyword evidence="4" id="KW-1185">Reference proteome</keyword>
<dbReference type="GO" id="GO:0005507">
    <property type="term" value="F:copper ion binding"/>
    <property type="evidence" value="ECO:0007669"/>
    <property type="project" value="TreeGrafter"/>
</dbReference>
<proteinExistence type="inferred from homology"/>
<dbReference type="Gene3D" id="3.20.20.380">
    <property type="entry name" value="Copper homeostasis (CutC) domain"/>
    <property type="match status" value="1"/>
</dbReference>
<keyword evidence="2" id="KW-0963">Cytoplasm</keyword>
<dbReference type="HAMAP" id="MF_00795">
    <property type="entry name" value="CutC"/>
    <property type="match status" value="1"/>
</dbReference>
<dbReference type="GO" id="GO:0005737">
    <property type="term" value="C:cytoplasm"/>
    <property type="evidence" value="ECO:0007669"/>
    <property type="project" value="UniProtKB-SubCell"/>
</dbReference>
<organism evidence="3 4">
    <name type="scientific">Stigmatella erecta</name>
    <dbReference type="NCBI Taxonomy" id="83460"/>
    <lineage>
        <taxon>Bacteria</taxon>
        <taxon>Pseudomonadati</taxon>
        <taxon>Myxococcota</taxon>
        <taxon>Myxococcia</taxon>
        <taxon>Myxococcales</taxon>
        <taxon>Cystobacterineae</taxon>
        <taxon>Archangiaceae</taxon>
        <taxon>Stigmatella</taxon>
    </lineage>
</organism>
<dbReference type="Pfam" id="PF03932">
    <property type="entry name" value="CutC"/>
    <property type="match status" value="1"/>
</dbReference>
<comment type="subcellular location">
    <subcellularLocation>
        <location evidence="2">Cytoplasm</location>
    </subcellularLocation>
</comment>
<dbReference type="RefSeq" id="WP_245767168.1">
    <property type="nucleotide sequence ID" value="NZ_FOIJ01000002.1"/>
</dbReference>
<dbReference type="Proteomes" id="UP000199181">
    <property type="component" value="Unassembled WGS sequence"/>
</dbReference>
<name>A0A1I0CQ19_9BACT</name>
<sequence length="295" mass="31984">MQNRPAFPEIHQRLLTAAMPLIYNGNMRTGLTGPEEPLRAMSKKSILEVCAFHIDSCLIAERAGAARVELCDNPIEGGTTPSYGTLKRARERISIPLYPILRPRSGNYFYSDEEFAILKADIEMCRQLGCDGISVGVQTRHSEIDTERLKRIVEWAGPMGVTCNRVFDCAPDPFKALEDVILCGCERILTSGQKSAAPEAGALLGRLVQQAGSRITVMPGAGVKSSNIAKLRKESGAREFHSSARVVAPNPVTYVNPAVSDYGSVYIADEAEVRAMVEALRQEDAGGTETSADPA</sequence>
<evidence type="ECO:0000313" key="4">
    <source>
        <dbReference type="Proteomes" id="UP000199181"/>
    </source>
</evidence>
<comment type="caution">
    <text evidence="2">Once thought to be involved in copper homeostasis, experiments in E.coli have shown this is not the case.</text>
</comment>
<comment type="similarity">
    <text evidence="1 2">Belongs to the CutC family.</text>
</comment>
<accession>A0A1I0CQ19</accession>
<evidence type="ECO:0000256" key="1">
    <source>
        <dbReference type="ARBA" id="ARBA00007768"/>
    </source>
</evidence>
<protein>
    <recommendedName>
        <fullName evidence="2">PF03932 family protein CutC</fullName>
    </recommendedName>
</protein>
<dbReference type="PANTHER" id="PTHR12598">
    <property type="entry name" value="COPPER HOMEOSTASIS PROTEIN CUTC"/>
    <property type="match status" value="1"/>
</dbReference>
<dbReference type="AlphaFoldDB" id="A0A1I0CQ19"/>
<evidence type="ECO:0000313" key="3">
    <source>
        <dbReference type="EMBL" id="SET21144.1"/>
    </source>
</evidence>
<gene>
    <name evidence="2" type="primary">cutC</name>
    <name evidence="3" type="ORF">SAMN05443639_102190</name>
</gene>
<dbReference type="SUPFAM" id="SSF110395">
    <property type="entry name" value="CutC-like"/>
    <property type="match status" value="1"/>
</dbReference>
<dbReference type="InterPro" id="IPR005627">
    <property type="entry name" value="CutC-like"/>
</dbReference>
<dbReference type="InterPro" id="IPR036822">
    <property type="entry name" value="CutC-like_dom_sf"/>
</dbReference>
<dbReference type="PANTHER" id="PTHR12598:SF0">
    <property type="entry name" value="COPPER HOMEOSTASIS PROTEIN CUTC HOMOLOG"/>
    <property type="match status" value="1"/>
</dbReference>
<reference evidence="4" key="1">
    <citation type="submission" date="2016-10" db="EMBL/GenBank/DDBJ databases">
        <authorList>
            <person name="Varghese N."/>
            <person name="Submissions S."/>
        </authorList>
    </citation>
    <scope>NUCLEOTIDE SEQUENCE [LARGE SCALE GENOMIC DNA]</scope>
    <source>
        <strain evidence="4">DSM 16858</strain>
    </source>
</reference>
<evidence type="ECO:0000256" key="2">
    <source>
        <dbReference type="HAMAP-Rule" id="MF_00795"/>
    </source>
</evidence>
<dbReference type="EMBL" id="FOIJ01000002">
    <property type="protein sequence ID" value="SET21144.1"/>
    <property type="molecule type" value="Genomic_DNA"/>
</dbReference>